<reference evidence="7 8" key="1">
    <citation type="journal article" date="2016" name="PLoS ONE">
        <title>The Identification of Novel Diagnostic Marker Genes for the Detection of Beer Spoiling Pediococcus damnosus Strains Using the BlAst Diagnostic Gene findEr.</title>
        <authorList>
            <person name="Behr J."/>
            <person name="Geissler A.J."/>
            <person name="Schmid J."/>
            <person name="Zehe A."/>
            <person name="Vogel R.F."/>
        </authorList>
    </citation>
    <scope>NUCLEOTIDE SEQUENCE [LARGE SCALE GENOMIC DNA]</scope>
    <source>
        <strain evidence="5 8">TMW 2.1533</strain>
        <strain evidence="6 7">TMW 2.1535</strain>
    </source>
</reference>
<dbReference type="SUPFAM" id="SSF46785">
    <property type="entry name" value="Winged helix' DNA-binding domain"/>
    <property type="match status" value="1"/>
</dbReference>
<accession>A0A0R2HR88</accession>
<dbReference type="EMBL" id="CP012288">
    <property type="protein sequence ID" value="AMV66519.1"/>
    <property type="molecule type" value="Genomic_DNA"/>
</dbReference>
<dbReference type="InterPro" id="IPR011663">
    <property type="entry name" value="UTRA"/>
</dbReference>
<evidence type="ECO:0000256" key="1">
    <source>
        <dbReference type="ARBA" id="ARBA00023015"/>
    </source>
</evidence>
<dbReference type="Pfam" id="PF00392">
    <property type="entry name" value="GntR"/>
    <property type="match status" value="1"/>
</dbReference>
<name>A0A0R2HR88_9LACO</name>
<dbReference type="GO" id="GO:0003677">
    <property type="term" value="F:DNA binding"/>
    <property type="evidence" value="ECO:0007669"/>
    <property type="project" value="UniProtKB-KW"/>
</dbReference>
<evidence type="ECO:0000256" key="3">
    <source>
        <dbReference type="ARBA" id="ARBA00023163"/>
    </source>
</evidence>
<evidence type="ECO:0000313" key="8">
    <source>
        <dbReference type="Proteomes" id="UP000076405"/>
    </source>
</evidence>
<proteinExistence type="predicted"/>
<evidence type="ECO:0000256" key="2">
    <source>
        <dbReference type="ARBA" id="ARBA00023125"/>
    </source>
</evidence>
<dbReference type="PROSITE" id="PS50949">
    <property type="entry name" value="HTH_GNTR"/>
    <property type="match status" value="1"/>
</dbReference>
<dbReference type="SUPFAM" id="SSF64288">
    <property type="entry name" value="Chorismate lyase-like"/>
    <property type="match status" value="1"/>
</dbReference>
<dbReference type="CDD" id="cd07377">
    <property type="entry name" value="WHTH_GntR"/>
    <property type="match status" value="1"/>
</dbReference>
<dbReference type="PANTHER" id="PTHR44846:SF1">
    <property type="entry name" value="MANNOSYL-D-GLYCERATE TRANSPORT_METABOLISM SYSTEM REPRESSOR MNGR-RELATED"/>
    <property type="match status" value="1"/>
</dbReference>
<keyword evidence="3" id="KW-0804">Transcription</keyword>
<dbReference type="Gene3D" id="1.10.10.10">
    <property type="entry name" value="Winged helix-like DNA-binding domain superfamily/Winged helix DNA-binding domain"/>
    <property type="match status" value="1"/>
</dbReference>
<dbReference type="PRINTS" id="PR00035">
    <property type="entry name" value="HTHGNTR"/>
</dbReference>
<dbReference type="GeneID" id="57275851"/>
<sequence>MTIKYDKKEPLYEQLMDTIKVKIKNDYKADDKLPSEREIMRKYSVSRNTVRQALNELEILGLIYRQHGKGTFVANATDNPATLGNEHSFTKQMIALGRKPETKIMEYSVRPANKYFANKLNINEGDRIIKLKRLRSADKVPVMIDRTYLPFSKFEGLSAVELEVKHRSLYAVFAEDFGEEFRIADEALSAGRISDKDADVLQVAQGSPGLMLKRTTFNQQNEIIEFTLSSTRSDQYVYNIRYKNTKI</sequence>
<dbReference type="AlphaFoldDB" id="A0A0R2HR88"/>
<dbReference type="InterPro" id="IPR028978">
    <property type="entry name" value="Chorismate_lyase_/UTRA_dom_sf"/>
</dbReference>
<dbReference type="SMART" id="SM00345">
    <property type="entry name" value="HTH_GNTR"/>
    <property type="match status" value="1"/>
</dbReference>
<keyword evidence="7" id="KW-1185">Reference proteome</keyword>
<evidence type="ECO:0000313" key="6">
    <source>
        <dbReference type="EMBL" id="AMV66519.1"/>
    </source>
</evidence>
<organism evidence="5 8">
    <name type="scientific">Pediococcus damnosus</name>
    <dbReference type="NCBI Taxonomy" id="51663"/>
    <lineage>
        <taxon>Bacteria</taxon>
        <taxon>Bacillati</taxon>
        <taxon>Bacillota</taxon>
        <taxon>Bacilli</taxon>
        <taxon>Lactobacillales</taxon>
        <taxon>Lactobacillaceae</taxon>
        <taxon>Pediococcus</taxon>
    </lineage>
</organism>
<dbReference type="Proteomes" id="UP000076405">
    <property type="component" value="Chromosome"/>
</dbReference>
<dbReference type="InterPro" id="IPR050679">
    <property type="entry name" value="Bact_HTH_transcr_reg"/>
</dbReference>
<dbReference type="InterPro" id="IPR000524">
    <property type="entry name" value="Tscrpt_reg_HTH_GntR"/>
</dbReference>
<dbReference type="Proteomes" id="UP000076244">
    <property type="component" value="Chromosome"/>
</dbReference>
<evidence type="ECO:0000259" key="4">
    <source>
        <dbReference type="PROSITE" id="PS50949"/>
    </source>
</evidence>
<dbReference type="GO" id="GO:0045892">
    <property type="term" value="P:negative regulation of DNA-templated transcription"/>
    <property type="evidence" value="ECO:0007669"/>
    <property type="project" value="TreeGrafter"/>
</dbReference>
<gene>
    <name evidence="5" type="ORF">ADU70_2076</name>
    <name evidence="6" type="ORF">ADU72_0574</name>
</gene>
<evidence type="ECO:0000313" key="7">
    <source>
        <dbReference type="Proteomes" id="UP000076244"/>
    </source>
</evidence>
<dbReference type="Pfam" id="PF07702">
    <property type="entry name" value="UTRA"/>
    <property type="match status" value="1"/>
</dbReference>
<feature type="domain" description="HTH gntR-type" evidence="4">
    <location>
        <begin position="9"/>
        <end position="76"/>
    </location>
</feature>
<dbReference type="OrthoDB" id="9815017at2"/>
<dbReference type="Gene3D" id="3.40.1410.10">
    <property type="entry name" value="Chorismate lyase-like"/>
    <property type="match status" value="1"/>
</dbReference>
<dbReference type="GO" id="GO:0003700">
    <property type="term" value="F:DNA-binding transcription factor activity"/>
    <property type="evidence" value="ECO:0007669"/>
    <property type="project" value="InterPro"/>
</dbReference>
<dbReference type="EMBL" id="CP012275">
    <property type="protein sequence ID" value="AMV63542.1"/>
    <property type="molecule type" value="Genomic_DNA"/>
</dbReference>
<protein>
    <submittedName>
        <fullName evidence="5">Transcriptional regulator of N-Acetylglucosamine utilization, GntR family</fullName>
    </submittedName>
</protein>
<dbReference type="InterPro" id="IPR036390">
    <property type="entry name" value="WH_DNA-bd_sf"/>
</dbReference>
<dbReference type="RefSeq" id="WP_046870878.1">
    <property type="nucleotide sequence ID" value="NZ_BAAAXI010000011.1"/>
</dbReference>
<keyword evidence="1" id="KW-0805">Transcription regulation</keyword>
<evidence type="ECO:0000313" key="5">
    <source>
        <dbReference type="EMBL" id="AMV63542.1"/>
    </source>
</evidence>
<dbReference type="KEGG" id="pdm:ADU72_0574"/>
<dbReference type="InterPro" id="IPR036388">
    <property type="entry name" value="WH-like_DNA-bd_sf"/>
</dbReference>
<keyword evidence="2" id="KW-0238">DNA-binding</keyword>
<dbReference type="PANTHER" id="PTHR44846">
    <property type="entry name" value="MANNOSYL-D-GLYCERATE TRANSPORT/METABOLISM SYSTEM REPRESSOR MNGR-RELATED"/>
    <property type="match status" value="1"/>
</dbReference>
<dbReference type="SMART" id="SM00866">
    <property type="entry name" value="UTRA"/>
    <property type="match status" value="1"/>
</dbReference>